<keyword evidence="6" id="KW-1185">Reference proteome</keyword>
<evidence type="ECO:0000256" key="1">
    <source>
        <dbReference type="ARBA" id="ARBA00006817"/>
    </source>
</evidence>
<sequence>MLECPNDRTLNITYLEAPLEQVWWSVATPSGSNTYLTYYASTSGVDGSPRIGDRYQLNYGDIMNENEIVACEPMRKIAFSDAYQSMDPDGQMQTYSVQTSYELEQAGSLTKLSLQVKGFEPTTHGQWFRECLEMGWRRSLMNLKSVLELGLDLRTEMFSFPRLGVLNGTVNKEQSIVTGVPQGEGNYLLEVFPNSPAAQAGLRKGDVVRSIGGADTNDYAEFVRVVSGYYGQQAEPGLTFVRNGKEQETTIQFTLDDTFTGLIDIEKTPLEEIRRKREKLAKQRAGSGQRWSNPNEE</sequence>
<evidence type="ECO:0000256" key="2">
    <source>
        <dbReference type="SAM" id="MobiDB-lite"/>
    </source>
</evidence>
<dbReference type="EMBL" id="JBHUMM010000043">
    <property type="protein sequence ID" value="MFD2673334.1"/>
    <property type="molecule type" value="Genomic_DNA"/>
</dbReference>
<dbReference type="CDD" id="cd06779">
    <property type="entry name" value="cpPDZ_Deg_HtrA-like"/>
    <property type="match status" value="1"/>
</dbReference>
<dbReference type="RefSeq" id="WP_379930901.1">
    <property type="nucleotide sequence ID" value="NZ_JBHUMM010000043.1"/>
</dbReference>
<feature type="domain" description="PDZ" evidence="4">
    <location>
        <begin position="185"/>
        <end position="251"/>
    </location>
</feature>
<gene>
    <name evidence="5" type="ORF">ACFSUC_17300</name>
</gene>
<comment type="similarity">
    <text evidence="1">Belongs to the AHA1 family.</text>
</comment>
<dbReference type="Gene3D" id="3.30.530.20">
    <property type="match status" value="1"/>
</dbReference>
<dbReference type="InterPro" id="IPR036034">
    <property type="entry name" value="PDZ_sf"/>
</dbReference>
<proteinExistence type="inferred from homology"/>
<dbReference type="InterPro" id="IPR001478">
    <property type="entry name" value="PDZ"/>
</dbReference>
<dbReference type="Pfam" id="PF08327">
    <property type="entry name" value="AHSA1"/>
    <property type="match status" value="1"/>
</dbReference>
<name>A0ABW5RFX6_9BACL</name>
<dbReference type="SUPFAM" id="SSF55961">
    <property type="entry name" value="Bet v1-like"/>
    <property type="match status" value="1"/>
</dbReference>
<feature type="domain" description="Activator of Hsp90 ATPase homologue 1/2-like C-terminal" evidence="3">
    <location>
        <begin position="17"/>
        <end position="148"/>
    </location>
</feature>
<dbReference type="Pfam" id="PF13180">
    <property type="entry name" value="PDZ_2"/>
    <property type="match status" value="1"/>
</dbReference>
<accession>A0ABW5RFX6</accession>
<reference evidence="6" key="1">
    <citation type="journal article" date="2019" name="Int. J. Syst. Evol. Microbiol.">
        <title>The Global Catalogue of Microorganisms (GCM) 10K type strain sequencing project: providing services to taxonomists for standard genome sequencing and annotation.</title>
        <authorList>
            <consortium name="The Broad Institute Genomics Platform"/>
            <consortium name="The Broad Institute Genome Sequencing Center for Infectious Disease"/>
            <person name="Wu L."/>
            <person name="Ma J."/>
        </authorList>
    </citation>
    <scope>NUCLEOTIDE SEQUENCE [LARGE SCALE GENOMIC DNA]</scope>
    <source>
        <strain evidence="6">KCTC 33676</strain>
    </source>
</reference>
<comment type="caution">
    <text evidence="5">The sequence shown here is derived from an EMBL/GenBank/DDBJ whole genome shotgun (WGS) entry which is preliminary data.</text>
</comment>
<evidence type="ECO:0000259" key="4">
    <source>
        <dbReference type="Pfam" id="PF13180"/>
    </source>
</evidence>
<dbReference type="InterPro" id="IPR023393">
    <property type="entry name" value="START-like_dom_sf"/>
</dbReference>
<evidence type="ECO:0000313" key="5">
    <source>
        <dbReference type="EMBL" id="MFD2673334.1"/>
    </source>
</evidence>
<dbReference type="SUPFAM" id="SSF50156">
    <property type="entry name" value="PDZ domain-like"/>
    <property type="match status" value="1"/>
</dbReference>
<dbReference type="InterPro" id="IPR013538">
    <property type="entry name" value="ASHA1/2-like_C"/>
</dbReference>
<organism evidence="5 6">
    <name type="scientific">Marinicrinis sediminis</name>
    <dbReference type="NCBI Taxonomy" id="1652465"/>
    <lineage>
        <taxon>Bacteria</taxon>
        <taxon>Bacillati</taxon>
        <taxon>Bacillota</taxon>
        <taxon>Bacilli</taxon>
        <taxon>Bacillales</taxon>
        <taxon>Paenibacillaceae</taxon>
    </lineage>
</organism>
<protein>
    <submittedName>
        <fullName evidence="5">PDZ domain-containing protein</fullName>
    </submittedName>
</protein>
<dbReference type="Proteomes" id="UP001597497">
    <property type="component" value="Unassembled WGS sequence"/>
</dbReference>
<evidence type="ECO:0000313" key="6">
    <source>
        <dbReference type="Proteomes" id="UP001597497"/>
    </source>
</evidence>
<feature type="region of interest" description="Disordered" evidence="2">
    <location>
        <begin position="277"/>
        <end position="297"/>
    </location>
</feature>
<dbReference type="Gene3D" id="2.30.42.10">
    <property type="match status" value="1"/>
</dbReference>
<evidence type="ECO:0000259" key="3">
    <source>
        <dbReference type="Pfam" id="PF08327"/>
    </source>
</evidence>